<feature type="region of interest" description="Disordered" evidence="1">
    <location>
        <begin position="62"/>
        <end position="89"/>
    </location>
</feature>
<comment type="caution">
    <text evidence="2">The sequence shown here is derived from an EMBL/GenBank/DDBJ whole genome shotgun (WGS) entry which is preliminary data.</text>
</comment>
<dbReference type="Proteomes" id="UP000648535">
    <property type="component" value="Unassembled WGS sequence"/>
</dbReference>
<reference evidence="2" key="1">
    <citation type="journal article" date="2014" name="Int. J. Syst. Evol. Microbiol.">
        <title>Complete genome sequence of Corynebacterium casei LMG S-19264T (=DSM 44701T), isolated from a smear-ripened cheese.</title>
        <authorList>
            <consortium name="US DOE Joint Genome Institute (JGI-PGF)"/>
            <person name="Walter F."/>
            <person name="Albersmeier A."/>
            <person name="Kalinowski J."/>
            <person name="Ruckert C."/>
        </authorList>
    </citation>
    <scope>NUCLEOTIDE SEQUENCE</scope>
    <source>
        <strain evidence="2">JCM 1480</strain>
    </source>
</reference>
<reference evidence="2" key="2">
    <citation type="submission" date="2020-09" db="EMBL/GenBank/DDBJ databases">
        <authorList>
            <person name="Sun Q."/>
            <person name="Ohkuma M."/>
        </authorList>
    </citation>
    <scope>NUCLEOTIDE SEQUENCE</scope>
    <source>
        <strain evidence="2">JCM 1480</strain>
    </source>
</reference>
<evidence type="ECO:0000313" key="3">
    <source>
        <dbReference type="Proteomes" id="UP000648535"/>
    </source>
</evidence>
<gene>
    <name evidence="2" type="ORF">GCM10009769_00420</name>
</gene>
<evidence type="ECO:0000256" key="1">
    <source>
        <dbReference type="SAM" id="MobiDB-lite"/>
    </source>
</evidence>
<feature type="region of interest" description="Disordered" evidence="1">
    <location>
        <begin position="9"/>
        <end position="38"/>
    </location>
</feature>
<dbReference type="AlphaFoldDB" id="A0A8H9G6M6"/>
<evidence type="ECO:0000313" key="2">
    <source>
        <dbReference type="EMBL" id="GGK86414.1"/>
    </source>
</evidence>
<accession>A0A8H9G6M6</accession>
<proteinExistence type="predicted"/>
<dbReference type="EMBL" id="BMOI01000001">
    <property type="protein sequence ID" value="GGK86414.1"/>
    <property type="molecule type" value="Genomic_DNA"/>
</dbReference>
<organism evidence="2 3">
    <name type="scientific">Curtobacterium luteum</name>
    <dbReference type="NCBI Taxonomy" id="33881"/>
    <lineage>
        <taxon>Bacteria</taxon>
        <taxon>Bacillati</taxon>
        <taxon>Actinomycetota</taxon>
        <taxon>Actinomycetes</taxon>
        <taxon>Micrococcales</taxon>
        <taxon>Microbacteriaceae</taxon>
        <taxon>Curtobacterium</taxon>
    </lineage>
</organism>
<protein>
    <submittedName>
        <fullName evidence="2">Uncharacterized protein</fullName>
    </submittedName>
</protein>
<name>A0A8H9G6M6_9MICO</name>
<sequence length="89" mass="8963">MRYPKAFSIALAVRPPSTPDKRASSPPTTADPEAPSTVGACPLPGAAGAAFVPGVTTCQRYPARPTRTVPPGRPVENPGGPSRAATVAA</sequence>